<dbReference type="SMART" id="SM00849">
    <property type="entry name" value="Lactamase_B"/>
    <property type="match status" value="1"/>
</dbReference>
<dbReference type="InterPro" id="IPR001279">
    <property type="entry name" value="Metallo-B-lactamas"/>
</dbReference>
<keyword evidence="2" id="KW-0378">Hydrolase</keyword>
<dbReference type="GO" id="GO:0016787">
    <property type="term" value="F:hydrolase activity"/>
    <property type="evidence" value="ECO:0007669"/>
    <property type="project" value="UniProtKB-KW"/>
</dbReference>
<dbReference type="Proteomes" id="UP000518300">
    <property type="component" value="Unassembled WGS sequence"/>
</dbReference>
<reference evidence="2 3" key="1">
    <citation type="submission" date="2020-04" db="EMBL/GenBank/DDBJ databases">
        <title>Draft genome of Pyxidicoccus fallax type strain.</title>
        <authorList>
            <person name="Whitworth D.E."/>
        </authorList>
    </citation>
    <scope>NUCLEOTIDE SEQUENCE [LARGE SCALE GENOMIC DNA]</scope>
    <source>
        <strain evidence="2 3">DSM 14698</strain>
    </source>
</reference>
<evidence type="ECO:0000259" key="1">
    <source>
        <dbReference type="SMART" id="SM00849"/>
    </source>
</evidence>
<name>A0A848LHM0_9BACT</name>
<keyword evidence="3" id="KW-1185">Reference proteome</keyword>
<accession>A0A848LHM0</accession>
<organism evidence="2 3">
    <name type="scientific">Pyxidicoccus fallax</name>
    <dbReference type="NCBI Taxonomy" id="394095"/>
    <lineage>
        <taxon>Bacteria</taxon>
        <taxon>Pseudomonadati</taxon>
        <taxon>Myxococcota</taxon>
        <taxon>Myxococcia</taxon>
        <taxon>Myxococcales</taxon>
        <taxon>Cystobacterineae</taxon>
        <taxon>Myxococcaceae</taxon>
        <taxon>Pyxidicoccus</taxon>
    </lineage>
</organism>
<dbReference type="AlphaFoldDB" id="A0A848LHM0"/>
<dbReference type="SUPFAM" id="SSF56281">
    <property type="entry name" value="Metallo-hydrolase/oxidoreductase"/>
    <property type="match status" value="1"/>
</dbReference>
<dbReference type="InterPro" id="IPR036866">
    <property type="entry name" value="RibonucZ/Hydroxyglut_hydro"/>
</dbReference>
<dbReference type="EMBL" id="JABBJJ010000080">
    <property type="protein sequence ID" value="NMO16861.1"/>
    <property type="molecule type" value="Genomic_DNA"/>
</dbReference>
<dbReference type="PANTHER" id="PTHR42951">
    <property type="entry name" value="METALLO-BETA-LACTAMASE DOMAIN-CONTAINING"/>
    <property type="match status" value="1"/>
</dbReference>
<proteinExistence type="predicted"/>
<dbReference type="InterPro" id="IPR050855">
    <property type="entry name" value="NDM-1-like"/>
</dbReference>
<dbReference type="RefSeq" id="WP_169346149.1">
    <property type="nucleotide sequence ID" value="NZ_JABBJJ010000080.1"/>
</dbReference>
<dbReference type="Pfam" id="PF00753">
    <property type="entry name" value="Lactamase_B"/>
    <property type="match status" value="1"/>
</dbReference>
<gene>
    <name evidence="2" type="ORF">HG543_18630</name>
</gene>
<protein>
    <submittedName>
        <fullName evidence="2">MBL fold metallo-hydrolase</fullName>
    </submittedName>
</protein>
<sequence length="251" mass="26889">MQTPRIIRVPILPLGMVNTHLLEGSSGCILVDAGLPGSEHKVGKALEARGWTLKDLKLIIVTHAHVDHAGAAAALRERSGAPIVAHAAERAHLLGEAPMTFCPTGWFGRAFVKNRAIHERYRPVDPDILLSDDETLDLTPFGVQGRVIHSAGHTAGSLSVQLASNEALVGDLVASGVLLGGIVRTRHAIRPPFEESPTTVAAELERLVSAGVRTFHLGHGGPLDAHEVQRHARVLRHLQPGPPHPQRLPCQ</sequence>
<evidence type="ECO:0000313" key="2">
    <source>
        <dbReference type="EMBL" id="NMO16861.1"/>
    </source>
</evidence>
<feature type="domain" description="Metallo-beta-lactamase" evidence="1">
    <location>
        <begin position="16"/>
        <end position="219"/>
    </location>
</feature>
<comment type="caution">
    <text evidence="2">The sequence shown here is derived from an EMBL/GenBank/DDBJ whole genome shotgun (WGS) entry which is preliminary data.</text>
</comment>
<evidence type="ECO:0000313" key="3">
    <source>
        <dbReference type="Proteomes" id="UP000518300"/>
    </source>
</evidence>
<dbReference type="Gene3D" id="3.60.15.10">
    <property type="entry name" value="Ribonuclease Z/Hydroxyacylglutathione hydrolase-like"/>
    <property type="match status" value="1"/>
</dbReference>
<dbReference type="PANTHER" id="PTHR42951:SF17">
    <property type="entry name" value="METALLO-BETA-LACTAMASE DOMAIN-CONTAINING PROTEIN"/>
    <property type="match status" value="1"/>
</dbReference>